<name>A0ABP1QVF0_9HEXA</name>
<evidence type="ECO:0000256" key="3">
    <source>
        <dbReference type="ARBA" id="ARBA00023242"/>
    </source>
</evidence>
<dbReference type="EMBL" id="CAXLJM020000048">
    <property type="protein sequence ID" value="CAL8112365.1"/>
    <property type="molecule type" value="Genomic_DNA"/>
</dbReference>
<feature type="compositionally biased region" description="Polar residues" evidence="5">
    <location>
        <begin position="231"/>
        <end position="240"/>
    </location>
</feature>
<feature type="compositionally biased region" description="Basic and acidic residues" evidence="5">
    <location>
        <begin position="97"/>
        <end position="109"/>
    </location>
</feature>
<dbReference type="PANTHER" id="PTHR16089:SF28">
    <property type="entry name" value="REST COREPRESSOR"/>
    <property type="match status" value="1"/>
</dbReference>
<comment type="caution">
    <text evidence="7">The sequence shown here is derived from an EMBL/GenBank/DDBJ whole genome shotgun (WGS) entry which is preliminary data.</text>
</comment>
<feature type="compositionally biased region" description="Basic residues" evidence="5">
    <location>
        <begin position="67"/>
        <end position="77"/>
    </location>
</feature>
<dbReference type="PROSITE" id="PS51156">
    <property type="entry name" value="ELM2"/>
    <property type="match status" value="1"/>
</dbReference>
<accession>A0ABP1QVF0</accession>
<evidence type="ECO:0000256" key="4">
    <source>
        <dbReference type="SAM" id="Coils"/>
    </source>
</evidence>
<feature type="domain" description="ELM2" evidence="6">
    <location>
        <begin position="79"/>
        <end position="165"/>
    </location>
</feature>
<feature type="compositionally biased region" description="Low complexity" evidence="5">
    <location>
        <begin position="44"/>
        <end position="53"/>
    </location>
</feature>
<dbReference type="SMART" id="SM01189">
    <property type="entry name" value="ELM2"/>
    <property type="match status" value="1"/>
</dbReference>
<feature type="coiled-coil region" evidence="4">
    <location>
        <begin position="317"/>
        <end position="358"/>
    </location>
</feature>
<dbReference type="InterPro" id="IPR000949">
    <property type="entry name" value="ELM2_dom"/>
</dbReference>
<keyword evidence="2" id="KW-0804">Transcription</keyword>
<dbReference type="Pfam" id="PF01448">
    <property type="entry name" value="ELM2"/>
    <property type="match status" value="1"/>
</dbReference>
<evidence type="ECO:0000256" key="2">
    <source>
        <dbReference type="ARBA" id="ARBA00023163"/>
    </source>
</evidence>
<evidence type="ECO:0000256" key="5">
    <source>
        <dbReference type="SAM" id="MobiDB-lite"/>
    </source>
</evidence>
<keyword evidence="3" id="KW-0539">Nucleus</keyword>
<feature type="compositionally biased region" description="Low complexity" evidence="5">
    <location>
        <begin position="241"/>
        <end position="250"/>
    </location>
</feature>
<feature type="region of interest" description="Disordered" evidence="5">
    <location>
        <begin position="1"/>
        <end position="109"/>
    </location>
</feature>
<sequence length="371" mass="41887">MPKEKVTAPCHPATNEGKRKATNATATNNNHLPPQGRYHHVQSEDSSSDSAAEMDMDTFPPPSTSVTKKRKPKKKVGGTRTRVGPKYQAKIPTLISRADHPSPHQDSRELDTLAWKPQDELTEDDIEEFVSASRNLGFSEEQALGILCNNDFNLENSKKDLDNYDVCSDELSEEDKILFADAALTYQGEFQKIRQMLPHIPNSSFHNYYHQWEMGTWRKSKMDRPEKKLVASSSPTIPGTSRSPPSSNSRLLGAIKKEHKGGPRRCGNCRVRCEEGTTEKNLCRTCVVYWTRTGNMRGENGSGDGDQLPPNDMNINLDDLKAAATDQIKNNDEEEKEIRELKFKIRKIKQKVELARQDLPEVGAMSCYRRL</sequence>
<dbReference type="InterPro" id="IPR051066">
    <property type="entry name" value="Trans_reg/Corepressor"/>
</dbReference>
<gene>
    <name evidence="7" type="ORF">ODALV1_LOCUS15614</name>
</gene>
<organism evidence="7 8">
    <name type="scientific">Orchesella dallaii</name>
    <dbReference type="NCBI Taxonomy" id="48710"/>
    <lineage>
        <taxon>Eukaryota</taxon>
        <taxon>Metazoa</taxon>
        <taxon>Ecdysozoa</taxon>
        <taxon>Arthropoda</taxon>
        <taxon>Hexapoda</taxon>
        <taxon>Collembola</taxon>
        <taxon>Entomobryomorpha</taxon>
        <taxon>Entomobryoidea</taxon>
        <taxon>Orchesellidae</taxon>
        <taxon>Orchesellinae</taxon>
        <taxon>Orchesella</taxon>
    </lineage>
</organism>
<keyword evidence="4" id="KW-0175">Coiled coil</keyword>
<evidence type="ECO:0000313" key="7">
    <source>
        <dbReference type="EMBL" id="CAL8112365.1"/>
    </source>
</evidence>
<reference evidence="7 8" key="1">
    <citation type="submission" date="2024-08" db="EMBL/GenBank/DDBJ databases">
        <authorList>
            <person name="Cucini C."/>
            <person name="Frati F."/>
        </authorList>
    </citation>
    <scope>NUCLEOTIDE SEQUENCE [LARGE SCALE GENOMIC DNA]</scope>
</reference>
<evidence type="ECO:0000259" key="6">
    <source>
        <dbReference type="PROSITE" id="PS51156"/>
    </source>
</evidence>
<proteinExistence type="predicted"/>
<protein>
    <recommendedName>
        <fullName evidence="6">ELM2 domain-containing protein</fullName>
    </recommendedName>
</protein>
<feature type="region of interest" description="Disordered" evidence="5">
    <location>
        <begin position="223"/>
        <end position="250"/>
    </location>
</feature>
<dbReference type="Gene3D" id="4.10.1240.50">
    <property type="match status" value="1"/>
</dbReference>
<keyword evidence="1" id="KW-0805">Transcription regulation</keyword>
<dbReference type="PANTHER" id="PTHR16089">
    <property type="entry name" value="REST COREPRESSOR COREST PROTEIN-RELATED"/>
    <property type="match status" value="1"/>
</dbReference>
<evidence type="ECO:0000256" key="1">
    <source>
        <dbReference type="ARBA" id="ARBA00023015"/>
    </source>
</evidence>
<evidence type="ECO:0000313" key="8">
    <source>
        <dbReference type="Proteomes" id="UP001642540"/>
    </source>
</evidence>
<dbReference type="Proteomes" id="UP001642540">
    <property type="component" value="Unassembled WGS sequence"/>
</dbReference>
<keyword evidence="8" id="KW-1185">Reference proteome</keyword>